<protein>
    <submittedName>
        <fullName evidence="2">Uncharacterized protein</fullName>
    </submittedName>
</protein>
<evidence type="ECO:0000256" key="1">
    <source>
        <dbReference type="SAM" id="MobiDB-lite"/>
    </source>
</evidence>
<dbReference type="AlphaFoldDB" id="A0A8S1KBM7"/>
<accession>A0A8S1KBM7</accession>
<reference evidence="2" key="1">
    <citation type="submission" date="2021-01" db="EMBL/GenBank/DDBJ databases">
        <authorList>
            <consortium name="Genoscope - CEA"/>
            <person name="William W."/>
        </authorList>
    </citation>
    <scope>NUCLEOTIDE SEQUENCE</scope>
</reference>
<proteinExistence type="predicted"/>
<sequence length="141" mass="16209">MGTCQSDNQYQNESQPQSEEEHVETEQMQYVVLASWQHDQQNGSNKPNHIIFGKQNADYLQSHNQFQINQGTIQNSRIAASSNQTNVTNIQNITSKPLYQTEQKQRFSAFSGYSQTDRTAGLSKDQDIQRRPINIAKRNIF</sequence>
<organism evidence="2 3">
    <name type="scientific">Paramecium primaurelia</name>
    <dbReference type="NCBI Taxonomy" id="5886"/>
    <lineage>
        <taxon>Eukaryota</taxon>
        <taxon>Sar</taxon>
        <taxon>Alveolata</taxon>
        <taxon>Ciliophora</taxon>
        <taxon>Intramacronucleata</taxon>
        <taxon>Oligohymenophorea</taxon>
        <taxon>Peniculida</taxon>
        <taxon>Parameciidae</taxon>
        <taxon>Paramecium</taxon>
    </lineage>
</organism>
<feature type="compositionally biased region" description="Polar residues" evidence="1">
    <location>
        <begin position="1"/>
        <end position="17"/>
    </location>
</feature>
<evidence type="ECO:0000313" key="2">
    <source>
        <dbReference type="EMBL" id="CAD8051045.1"/>
    </source>
</evidence>
<dbReference type="EMBL" id="CAJJDM010000012">
    <property type="protein sequence ID" value="CAD8051045.1"/>
    <property type="molecule type" value="Genomic_DNA"/>
</dbReference>
<gene>
    <name evidence="2" type="ORF">PPRIM_AZ9-3.1.T0170363</name>
</gene>
<keyword evidence="3" id="KW-1185">Reference proteome</keyword>
<evidence type="ECO:0000313" key="3">
    <source>
        <dbReference type="Proteomes" id="UP000688137"/>
    </source>
</evidence>
<dbReference type="Proteomes" id="UP000688137">
    <property type="component" value="Unassembled WGS sequence"/>
</dbReference>
<name>A0A8S1KBM7_PARPR</name>
<feature type="region of interest" description="Disordered" evidence="1">
    <location>
        <begin position="1"/>
        <end position="24"/>
    </location>
</feature>
<dbReference type="OMA" id="LASWQHD"/>
<comment type="caution">
    <text evidence="2">The sequence shown here is derived from an EMBL/GenBank/DDBJ whole genome shotgun (WGS) entry which is preliminary data.</text>
</comment>